<sequence>MAKERLSKLQKWIIKTCYERSQDGFMVSRKELSGVYLEDTNKIVKEASLSRSLWLLLEKGYITGLSPMRLTNMAIMYGMQGKSVEDFKKDYGHLKLNEKIATLSIKGFNKIKIIGLTEKGKEKTKELLNVK</sequence>
<name>A0A1F6UQM5_9BACT</name>
<dbReference type="Proteomes" id="UP000177869">
    <property type="component" value="Unassembled WGS sequence"/>
</dbReference>
<dbReference type="EMBL" id="MFTI01000028">
    <property type="protein sequence ID" value="OGI59685.1"/>
    <property type="molecule type" value="Genomic_DNA"/>
</dbReference>
<proteinExistence type="predicted"/>
<evidence type="ECO:0000313" key="1">
    <source>
        <dbReference type="EMBL" id="OGI59685.1"/>
    </source>
</evidence>
<dbReference type="STRING" id="1801732.A2814_01280"/>
<protein>
    <submittedName>
        <fullName evidence="1">Uncharacterized protein</fullName>
    </submittedName>
</protein>
<accession>A0A1F6UQM5</accession>
<dbReference type="AlphaFoldDB" id="A0A1F6UQM5"/>
<gene>
    <name evidence="1" type="ORF">A2814_01280</name>
</gene>
<organism evidence="1 2">
    <name type="scientific">Candidatus Nomurabacteria bacterium RIFCSPHIGHO2_01_FULL_38_19</name>
    <dbReference type="NCBI Taxonomy" id="1801732"/>
    <lineage>
        <taxon>Bacteria</taxon>
        <taxon>Candidatus Nomuraibacteriota</taxon>
    </lineage>
</organism>
<comment type="caution">
    <text evidence="1">The sequence shown here is derived from an EMBL/GenBank/DDBJ whole genome shotgun (WGS) entry which is preliminary data.</text>
</comment>
<evidence type="ECO:0000313" key="2">
    <source>
        <dbReference type="Proteomes" id="UP000177869"/>
    </source>
</evidence>
<reference evidence="1 2" key="1">
    <citation type="journal article" date="2016" name="Nat. Commun.">
        <title>Thousands of microbial genomes shed light on interconnected biogeochemical processes in an aquifer system.</title>
        <authorList>
            <person name="Anantharaman K."/>
            <person name="Brown C.T."/>
            <person name="Hug L.A."/>
            <person name="Sharon I."/>
            <person name="Castelle C.J."/>
            <person name="Probst A.J."/>
            <person name="Thomas B.C."/>
            <person name="Singh A."/>
            <person name="Wilkins M.J."/>
            <person name="Karaoz U."/>
            <person name="Brodie E.L."/>
            <person name="Williams K.H."/>
            <person name="Hubbard S.S."/>
            <person name="Banfield J.F."/>
        </authorList>
    </citation>
    <scope>NUCLEOTIDE SEQUENCE [LARGE SCALE GENOMIC DNA]</scope>
</reference>